<gene>
    <name evidence="1" type="ORF">KI387_018599</name>
</gene>
<dbReference type="AlphaFoldDB" id="A0AA38LIL7"/>
<proteinExistence type="predicted"/>
<evidence type="ECO:0000313" key="2">
    <source>
        <dbReference type="Proteomes" id="UP000824469"/>
    </source>
</evidence>
<comment type="caution">
    <text evidence="1">The sequence shown here is derived from an EMBL/GenBank/DDBJ whole genome shotgun (WGS) entry which is preliminary data.</text>
</comment>
<dbReference type="SUPFAM" id="SSF52047">
    <property type="entry name" value="RNI-like"/>
    <property type="match status" value="1"/>
</dbReference>
<evidence type="ECO:0008006" key="3">
    <source>
        <dbReference type="Google" id="ProtNLM"/>
    </source>
</evidence>
<dbReference type="EMBL" id="JAHRHJ020000003">
    <property type="protein sequence ID" value="KAH9323960.1"/>
    <property type="molecule type" value="Genomic_DNA"/>
</dbReference>
<accession>A0AA38LIL7</accession>
<reference evidence="1 2" key="1">
    <citation type="journal article" date="2021" name="Nat. Plants">
        <title>The Taxus genome provides insights into paclitaxel biosynthesis.</title>
        <authorList>
            <person name="Xiong X."/>
            <person name="Gou J."/>
            <person name="Liao Q."/>
            <person name="Li Y."/>
            <person name="Zhou Q."/>
            <person name="Bi G."/>
            <person name="Li C."/>
            <person name="Du R."/>
            <person name="Wang X."/>
            <person name="Sun T."/>
            <person name="Guo L."/>
            <person name="Liang H."/>
            <person name="Lu P."/>
            <person name="Wu Y."/>
            <person name="Zhang Z."/>
            <person name="Ro D.K."/>
            <person name="Shang Y."/>
            <person name="Huang S."/>
            <person name="Yan J."/>
        </authorList>
    </citation>
    <scope>NUCLEOTIDE SEQUENCE [LARGE SCALE GENOMIC DNA]</scope>
    <source>
        <strain evidence="1">Ta-2019</strain>
    </source>
</reference>
<evidence type="ECO:0000313" key="1">
    <source>
        <dbReference type="EMBL" id="KAH9323960.1"/>
    </source>
</evidence>
<organism evidence="1 2">
    <name type="scientific">Taxus chinensis</name>
    <name type="common">Chinese yew</name>
    <name type="synonym">Taxus wallichiana var. chinensis</name>
    <dbReference type="NCBI Taxonomy" id="29808"/>
    <lineage>
        <taxon>Eukaryota</taxon>
        <taxon>Viridiplantae</taxon>
        <taxon>Streptophyta</taxon>
        <taxon>Embryophyta</taxon>
        <taxon>Tracheophyta</taxon>
        <taxon>Spermatophyta</taxon>
        <taxon>Pinopsida</taxon>
        <taxon>Pinidae</taxon>
        <taxon>Conifers II</taxon>
        <taxon>Cupressales</taxon>
        <taxon>Taxaceae</taxon>
        <taxon>Taxus</taxon>
    </lineage>
</organism>
<dbReference type="InterPro" id="IPR032675">
    <property type="entry name" value="LRR_dom_sf"/>
</dbReference>
<sequence length="234" mass="25508">ILVKVTGLLPQHDWAQASRACKSLHAACDSVFQASKFLDLKNAGAAMNDDCFNSLSRKIGPTLKRMELDCWHLSDSSLINLPKSIEELALCGCDHHNDSILFHVVERLSTRLKLFAWSGFGGSVSAFGFEVLAHNCRSISSFMIDASAAVDVNHVVCTVAKSCPLLSELSAYDLTMDTLSIISKCNLNLRRLRHKRRHDFGLPITDTTVVAVCGICPALEELHLVDKAGANLSG</sequence>
<dbReference type="Proteomes" id="UP000824469">
    <property type="component" value="Unassembled WGS sequence"/>
</dbReference>
<feature type="non-terminal residue" evidence="1">
    <location>
        <position position="1"/>
    </location>
</feature>
<dbReference type="Gene3D" id="3.80.10.10">
    <property type="entry name" value="Ribonuclease Inhibitor"/>
    <property type="match status" value="1"/>
</dbReference>
<name>A0AA38LIL7_TAXCH</name>
<keyword evidence="2" id="KW-1185">Reference proteome</keyword>
<feature type="non-terminal residue" evidence="1">
    <location>
        <position position="234"/>
    </location>
</feature>
<protein>
    <recommendedName>
        <fullName evidence="3">F-box/LRR-repeat protein 2</fullName>
    </recommendedName>
</protein>